<dbReference type="Proteomes" id="UP000076874">
    <property type="component" value="Unassembled WGS sequence"/>
</dbReference>
<dbReference type="STRING" id="1081102.A0A167X289"/>
<organism evidence="2 3">
    <name type="scientific">Niveomyces insectorum RCEF 264</name>
    <dbReference type="NCBI Taxonomy" id="1081102"/>
    <lineage>
        <taxon>Eukaryota</taxon>
        <taxon>Fungi</taxon>
        <taxon>Dikarya</taxon>
        <taxon>Ascomycota</taxon>
        <taxon>Pezizomycotina</taxon>
        <taxon>Sordariomycetes</taxon>
        <taxon>Hypocreomycetidae</taxon>
        <taxon>Hypocreales</taxon>
        <taxon>Cordycipitaceae</taxon>
        <taxon>Niveomyces</taxon>
    </lineage>
</organism>
<feature type="region of interest" description="Disordered" evidence="1">
    <location>
        <begin position="132"/>
        <end position="227"/>
    </location>
</feature>
<feature type="region of interest" description="Disordered" evidence="1">
    <location>
        <begin position="45"/>
        <end position="78"/>
    </location>
</feature>
<feature type="compositionally biased region" description="Low complexity" evidence="1">
    <location>
        <begin position="142"/>
        <end position="152"/>
    </location>
</feature>
<keyword evidence="3" id="KW-1185">Reference proteome</keyword>
<gene>
    <name evidence="2" type="ORF">SPI_03091</name>
</gene>
<name>A0A167X289_9HYPO</name>
<dbReference type="EMBL" id="AZHD01000004">
    <property type="protein sequence ID" value="OAA64444.1"/>
    <property type="molecule type" value="Genomic_DNA"/>
</dbReference>
<reference evidence="2 3" key="1">
    <citation type="journal article" date="2016" name="Genome Biol. Evol.">
        <title>Divergent and convergent evolution of fungal pathogenicity.</title>
        <authorList>
            <person name="Shang Y."/>
            <person name="Xiao G."/>
            <person name="Zheng P."/>
            <person name="Cen K."/>
            <person name="Zhan S."/>
            <person name="Wang C."/>
        </authorList>
    </citation>
    <scope>NUCLEOTIDE SEQUENCE [LARGE SCALE GENOMIC DNA]</scope>
    <source>
        <strain evidence="2 3">RCEF 264</strain>
    </source>
</reference>
<evidence type="ECO:0000313" key="2">
    <source>
        <dbReference type="EMBL" id="OAA64444.1"/>
    </source>
</evidence>
<dbReference type="OrthoDB" id="5292349at2759"/>
<feature type="compositionally biased region" description="Low complexity" evidence="1">
    <location>
        <begin position="189"/>
        <end position="208"/>
    </location>
</feature>
<sequence length="227" mass="22728">MGTKHLTEADRFRARTLFFDAGLPKTRICQITGFSLNQVKLAIREKTPKTRSGRPPRRRPPLVVGPAGPAGTTGTAETAATAAHPVAAGHGEGGRDASYAYASGAAEAAATATVATRRGRDVPAVSSARFASWPGDVSHADGSPPAARLSPGPGRGPSPTPIGPSAVLPPALRGGGGNGQDGDGRDRSYYSSSSSSSSLPSATPSLSSNDGSASGGFSVPSILATPT</sequence>
<dbReference type="AlphaFoldDB" id="A0A167X289"/>
<evidence type="ECO:0000256" key="1">
    <source>
        <dbReference type="SAM" id="MobiDB-lite"/>
    </source>
</evidence>
<feature type="compositionally biased region" description="Low complexity" evidence="1">
    <location>
        <begin position="61"/>
        <end position="78"/>
    </location>
</feature>
<proteinExistence type="predicted"/>
<protein>
    <submittedName>
        <fullName evidence="2">Uncharacterized protein</fullName>
    </submittedName>
</protein>
<comment type="caution">
    <text evidence="2">The sequence shown here is derived from an EMBL/GenBank/DDBJ whole genome shotgun (WGS) entry which is preliminary data.</text>
</comment>
<evidence type="ECO:0000313" key="3">
    <source>
        <dbReference type="Proteomes" id="UP000076874"/>
    </source>
</evidence>
<accession>A0A167X289</accession>
<feature type="compositionally biased region" description="Basic residues" evidence="1">
    <location>
        <begin position="49"/>
        <end position="60"/>
    </location>
</feature>